<keyword evidence="1" id="KW-0472">Membrane</keyword>
<feature type="transmembrane region" description="Helical" evidence="1">
    <location>
        <begin position="169"/>
        <end position="187"/>
    </location>
</feature>
<gene>
    <name evidence="2" type="ORF">RFI_15669</name>
</gene>
<dbReference type="EMBL" id="ASPP01011530">
    <property type="protein sequence ID" value="ETO21536.1"/>
    <property type="molecule type" value="Genomic_DNA"/>
</dbReference>
<keyword evidence="1" id="KW-1133">Transmembrane helix</keyword>
<keyword evidence="3" id="KW-1185">Reference proteome</keyword>
<evidence type="ECO:0000313" key="2">
    <source>
        <dbReference type="EMBL" id="ETO21536.1"/>
    </source>
</evidence>
<dbReference type="SUPFAM" id="SSF51197">
    <property type="entry name" value="Clavaminate synthase-like"/>
    <property type="match status" value="1"/>
</dbReference>
<comment type="caution">
    <text evidence="2">The sequence shown here is derived from an EMBL/GenBank/DDBJ whole genome shotgun (WGS) entry which is preliminary data.</text>
</comment>
<sequence length="193" mass="22455">MDMFHYYEPSHEKEARFYNNHSAHTDSGLMTVVIVTDEPGLEVYDAKLKCWVAIESLTHQYLAETKLSLQNPLYHRRFATVFWSDSVEYLNNVASRSNVTLKPLLHRVSGCERERFSVVFKQRTAPLRTSCRYQEDYVLAKCQMLVDKHSKHAHTLVQPKSDVVTCKKISFFIAIFLVILLIAKYLFSNLSIF</sequence>
<reference evidence="2 3" key="1">
    <citation type="journal article" date="2013" name="Curr. Biol.">
        <title>The Genome of the Foraminiferan Reticulomyxa filosa.</title>
        <authorList>
            <person name="Glockner G."/>
            <person name="Hulsmann N."/>
            <person name="Schleicher M."/>
            <person name="Noegel A.A."/>
            <person name="Eichinger L."/>
            <person name="Gallinger C."/>
            <person name="Pawlowski J."/>
            <person name="Sierra R."/>
            <person name="Euteneuer U."/>
            <person name="Pillet L."/>
            <person name="Moustafa A."/>
            <person name="Platzer M."/>
            <person name="Groth M."/>
            <person name="Szafranski K."/>
            <person name="Schliwa M."/>
        </authorList>
    </citation>
    <scope>NUCLEOTIDE SEQUENCE [LARGE SCALE GENOMIC DNA]</scope>
</reference>
<accession>X6N684</accession>
<dbReference type="AlphaFoldDB" id="X6N684"/>
<organism evidence="2 3">
    <name type="scientific">Reticulomyxa filosa</name>
    <dbReference type="NCBI Taxonomy" id="46433"/>
    <lineage>
        <taxon>Eukaryota</taxon>
        <taxon>Sar</taxon>
        <taxon>Rhizaria</taxon>
        <taxon>Retaria</taxon>
        <taxon>Foraminifera</taxon>
        <taxon>Monothalamids</taxon>
        <taxon>Reticulomyxidae</taxon>
        <taxon>Reticulomyxa</taxon>
    </lineage>
</organism>
<dbReference type="Proteomes" id="UP000023152">
    <property type="component" value="Unassembled WGS sequence"/>
</dbReference>
<dbReference type="Gene3D" id="2.60.120.330">
    <property type="entry name" value="B-lactam Antibiotic, Isopenicillin N Synthase, Chain"/>
    <property type="match status" value="1"/>
</dbReference>
<protein>
    <submittedName>
        <fullName evidence="2">Uncharacterized protein</fullName>
    </submittedName>
</protein>
<proteinExistence type="predicted"/>
<name>X6N684_RETFI</name>
<evidence type="ECO:0000313" key="3">
    <source>
        <dbReference type="Proteomes" id="UP000023152"/>
    </source>
</evidence>
<keyword evidence="1" id="KW-0812">Transmembrane</keyword>
<evidence type="ECO:0000256" key="1">
    <source>
        <dbReference type="SAM" id="Phobius"/>
    </source>
</evidence>
<dbReference type="InterPro" id="IPR027443">
    <property type="entry name" value="IPNS-like_sf"/>
</dbReference>